<dbReference type="EMBL" id="JARQWQ010000060">
    <property type="protein sequence ID" value="KAK2555718.1"/>
    <property type="molecule type" value="Genomic_DNA"/>
</dbReference>
<protein>
    <recommendedName>
        <fullName evidence="1">Integrase core domain-containing protein</fullName>
    </recommendedName>
</protein>
<accession>A0AAD9Q6V9</accession>
<dbReference type="SUPFAM" id="SSF53098">
    <property type="entry name" value="Ribonuclease H-like"/>
    <property type="match status" value="1"/>
</dbReference>
<keyword evidence="3" id="KW-1185">Reference proteome</keyword>
<organism evidence="2 3">
    <name type="scientific">Acropora cervicornis</name>
    <name type="common">Staghorn coral</name>
    <dbReference type="NCBI Taxonomy" id="6130"/>
    <lineage>
        <taxon>Eukaryota</taxon>
        <taxon>Metazoa</taxon>
        <taxon>Cnidaria</taxon>
        <taxon>Anthozoa</taxon>
        <taxon>Hexacorallia</taxon>
        <taxon>Scleractinia</taxon>
        <taxon>Astrocoeniina</taxon>
        <taxon>Acroporidae</taxon>
        <taxon>Acropora</taxon>
    </lineage>
</organism>
<sequence length="374" mass="43182">MFRLRHINRHLLHFERYTEVVRSISAVIVLLESEEESRVNHNFPGYCVAPCGSVGRPKFDITREQLEYMINYNISLSKIAHALGVSKSTIKQRVREYGISVRLQEGILSDSELEALVRDIQREFPNAGYRRIYSQLKSRSVKVTQARVRETIHRTDPEGIAMRWLSITPRAAYSVRGPLSLWHIDGNHTLIRWRIVVHGGVDGYTRIPVYLKCGTNNLADTVLGLFQQAVLYFGLPSRMRSEKGGENVLVSLYMLNHPLRGPGRGSMIAGKRVHNQRIERLWRDVFDGVLYIYYHLFHHLEQLSVIDPSNEVHLFALHYVYVPRINRHLETWKSGYVHHSIRTAGSQTPMQLYILGLLNSSQARELDNFDSLNE</sequence>
<dbReference type="InterPro" id="IPR012337">
    <property type="entry name" value="RNaseH-like_sf"/>
</dbReference>
<reference evidence="2" key="1">
    <citation type="journal article" date="2023" name="G3 (Bethesda)">
        <title>Whole genome assembly and annotation of the endangered Caribbean coral Acropora cervicornis.</title>
        <authorList>
            <person name="Selwyn J.D."/>
            <person name="Vollmer S.V."/>
        </authorList>
    </citation>
    <scope>NUCLEOTIDE SEQUENCE</scope>
    <source>
        <strain evidence="2">K2</strain>
    </source>
</reference>
<dbReference type="Proteomes" id="UP001249851">
    <property type="component" value="Unassembled WGS sequence"/>
</dbReference>
<dbReference type="Pfam" id="PF24764">
    <property type="entry name" value="rva_4"/>
    <property type="match status" value="1"/>
</dbReference>
<dbReference type="PANTHER" id="PTHR46791">
    <property type="entry name" value="EXPRESSED PROTEIN"/>
    <property type="match status" value="1"/>
</dbReference>
<proteinExistence type="predicted"/>
<evidence type="ECO:0000313" key="2">
    <source>
        <dbReference type="EMBL" id="KAK2555718.1"/>
    </source>
</evidence>
<comment type="caution">
    <text evidence="2">The sequence shown here is derived from an EMBL/GenBank/DDBJ whole genome shotgun (WGS) entry which is preliminary data.</text>
</comment>
<reference evidence="2" key="2">
    <citation type="journal article" date="2023" name="Science">
        <title>Genomic signatures of disease resistance in endangered staghorn corals.</title>
        <authorList>
            <person name="Vollmer S.V."/>
            <person name="Selwyn J.D."/>
            <person name="Despard B.A."/>
            <person name="Roesel C.L."/>
        </authorList>
    </citation>
    <scope>NUCLEOTIDE SEQUENCE</scope>
    <source>
        <strain evidence="2">K2</strain>
    </source>
</reference>
<dbReference type="AlphaFoldDB" id="A0AAD9Q6V9"/>
<evidence type="ECO:0000313" key="3">
    <source>
        <dbReference type="Proteomes" id="UP001249851"/>
    </source>
</evidence>
<name>A0AAD9Q6V9_ACRCE</name>
<feature type="non-terminal residue" evidence="2">
    <location>
        <position position="1"/>
    </location>
</feature>
<dbReference type="PANTHER" id="PTHR46791:SF5">
    <property type="entry name" value="CLR5 DOMAIN-CONTAINING PROTEIN-RELATED"/>
    <property type="match status" value="1"/>
</dbReference>
<feature type="domain" description="Integrase core" evidence="1">
    <location>
        <begin position="173"/>
        <end position="363"/>
    </location>
</feature>
<evidence type="ECO:0000259" key="1">
    <source>
        <dbReference type="Pfam" id="PF24764"/>
    </source>
</evidence>
<dbReference type="InterPro" id="IPR058913">
    <property type="entry name" value="Integrase_dom_put"/>
</dbReference>
<gene>
    <name evidence="2" type="ORF">P5673_022269</name>
</gene>